<dbReference type="AlphaFoldDB" id="A0A7D5T9Z9"/>
<dbReference type="EMBL" id="CP058909">
    <property type="protein sequence ID" value="QLH82370.1"/>
    <property type="molecule type" value="Genomic_DNA"/>
</dbReference>
<dbReference type="OrthoDB" id="385214at2157"/>
<protein>
    <submittedName>
        <fullName evidence="1">Winged helix-turn-helix transcriptional regulator</fullName>
    </submittedName>
</protein>
<dbReference type="Proteomes" id="UP000509346">
    <property type="component" value="Chromosome"/>
</dbReference>
<keyword evidence="2" id="KW-1185">Reference proteome</keyword>
<evidence type="ECO:0000313" key="1">
    <source>
        <dbReference type="EMBL" id="QLH82370.1"/>
    </source>
</evidence>
<reference evidence="1 2" key="1">
    <citation type="submission" date="2020-07" db="EMBL/GenBank/DDBJ databases">
        <title>Halosimplex litoreum sp. nov. and Halosimplex rubrum sp. nov., isolated from different salt environments.</title>
        <authorList>
            <person name="Cui H."/>
        </authorList>
    </citation>
    <scope>NUCLEOTIDE SEQUENCE [LARGE SCALE GENOMIC DNA]</scope>
    <source>
        <strain evidence="1 2">R2</strain>
    </source>
</reference>
<dbReference type="KEGG" id="hpel:HZS54_12410"/>
<gene>
    <name evidence="1" type="ORF">HZS54_12410</name>
</gene>
<dbReference type="SUPFAM" id="SSF46785">
    <property type="entry name" value="Winged helix' DNA-binding domain"/>
    <property type="match status" value="1"/>
</dbReference>
<sequence>MSDTHSTDQCIGVPKHYHIIPVDVPKEQVILPIAREHLETDEIAIFPLEEDVDEDLDELTKILRGMLGHETTVEDCLATVKDAYSTAYVKLKDYLERDENCRVWVNVAGAADGCGVAFSQAATALQIEYPEHRPNINIYTVSNDGKPEPVGSAPSGQPTDVGKTILRYLYSGESPTSITELARCLSNKELEPAFRSKVQYNVKKLEKQGYLKREGDHQMRPLLTPTGRMWVDVHAHDPDNNGGSHERD</sequence>
<proteinExistence type="predicted"/>
<dbReference type="RefSeq" id="WP_179922838.1">
    <property type="nucleotide sequence ID" value="NZ_CP058909.1"/>
</dbReference>
<accession>A0A7D5T9Z9</accession>
<evidence type="ECO:0000313" key="2">
    <source>
        <dbReference type="Proteomes" id="UP000509346"/>
    </source>
</evidence>
<name>A0A7D5T9Z9_9EURY</name>
<dbReference type="GeneID" id="56083405"/>
<dbReference type="InterPro" id="IPR036390">
    <property type="entry name" value="WH_DNA-bd_sf"/>
</dbReference>
<organism evidence="1 2">
    <name type="scientific">Halosimplex pelagicum</name>
    <dbReference type="NCBI Taxonomy" id="869886"/>
    <lineage>
        <taxon>Archaea</taxon>
        <taxon>Methanobacteriati</taxon>
        <taxon>Methanobacteriota</taxon>
        <taxon>Stenosarchaea group</taxon>
        <taxon>Halobacteria</taxon>
        <taxon>Halobacteriales</taxon>
        <taxon>Haloarculaceae</taxon>
        <taxon>Halosimplex</taxon>
    </lineage>
</organism>